<evidence type="ECO:0000256" key="1">
    <source>
        <dbReference type="SAM" id="Phobius"/>
    </source>
</evidence>
<keyword evidence="1" id="KW-0812">Transmembrane</keyword>
<evidence type="ECO:0000313" key="3">
    <source>
        <dbReference type="Proteomes" id="UP000229081"/>
    </source>
</evidence>
<organism evidence="2 3">
    <name type="scientific">Sphingomonas psychrotolerans</name>
    <dbReference type="NCBI Taxonomy" id="1327635"/>
    <lineage>
        <taxon>Bacteria</taxon>
        <taxon>Pseudomonadati</taxon>
        <taxon>Pseudomonadota</taxon>
        <taxon>Alphaproteobacteria</taxon>
        <taxon>Sphingomonadales</taxon>
        <taxon>Sphingomonadaceae</taxon>
        <taxon>Sphingomonas</taxon>
    </lineage>
</organism>
<evidence type="ECO:0000313" key="2">
    <source>
        <dbReference type="EMBL" id="ATY32324.1"/>
    </source>
</evidence>
<accession>A0A2K8MH70</accession>
<name>A0A2K8MH70_9SPHN</name>
<dbReference type="RefSeq" id="WP_100282133.1">
    <property type="nucleotide sequence ID" value="NZ_CP024923.1"/>
</dbReference>
<dbReference type="EMBL" id="CP024923">
    <property type="protein sequence ID" value="ATY32324.1"/>
    <property type="molecule type" value="Genomic_DNA"/>
</dbReference>
<keyword evidence="1" id="KW-1133">Transmembrane helix</keyword>
<dbReference type="AlphaFoldDB" id="A0A2K8MH70"/>
<keyword evidence="3" id="KW-1185">Reference proteome</keyword>
<protein>
    <submittedName>
        <fullName evidence="2">Uncharacterized protein</fullName>
    </submittedName>
</protein>
<reference evidence="2 3" key="1">
    <citation type="submission" date="2017-11" db="EMBL/GenBank/DDBJ databases">
        <title>Complete genome sequence of Sphingomonas sp. Strain Cra20, a psychrotolerant potential plant growth promoting rhizobacteria.</title>
        <authorList>
            <person name="Luo Y."/>
        </authorList>
    </citation>
    <scope>NUCLEOTIDE SEQUENCE [LARGE SCALE GENOMIC DNA]</scope>
    <source>
        <strain evidence="2 3">Cra20</strain>
    </source>
</reference>
<feature type="transmembrane region" description="Helical" evidence="1">
    <location>
        <begin position="50"/>
        <end position="72"/>
    </location>
</feature>
<keyword evidence="1" id="KW-0472">Membrane</keyword>
<proteinExistence type="predicted"/>
<dbReference type="Proteomes" id="UP000229081">
    <property type="component" value="Chromosome"/>
</dbReference>
<dbReference type="KEGG" id="sphc:CVN68_10310"/>
<sequence>MAPPDLKDPAQSAAYRRELGGVALRMRRWGIGISLAGALLVLAYRRGFAVPLWAGAGVLGIGVLVLIAAISTRATYHRLRMRG</sequence>
<gene>
    <name evidence="2" type="ORF">CVN68_10310</name>
</gene>
<dbReference type="OrthoDB" id="7572314at2"/>